<name>A0A834ZPY1_TETSI</name>
<keyword evidence="4" id="KW-1185">Reference proteome</keyword>
<dbReference type="EMBL" id="JABCRI010000002">
    <property type="protein sequence ID" value="KAF8411380.1"/>
    <property type="molecule type" value="Genomic_DNA"/>
</dbReference>
<feature type="chain" id="PRO_5033058984" description="PH domain-containing protein" evidence="1">
    <location>
        <begin position="22"/>
        <end position="136"/>
    </location>
</feature>
<dbReference type="Gene3D" id="2.30.29.30">
    <property type="entry name" value="Pleckstrin-homology domain (PH domain)/Phosphotyrosine-binding domain (PTB)"/>
    <property type="match status" value="1"/>
</dbReference>
<dbReference type="SUPFAM" id="SSF50729">
    <property type="entry name" value="PH domain-like"/>
    <property type="match status" value="1"/>
</dbReference>
<dbReference type="CDD" id="cd00821">
    <property type="entry name" value="PH"/>
    <property type="match status" value="1"/>
</dbReference>
<evidence type="ECO:0000259" key="2">
    <source>
        <dbReference type="PROSITE" id="PS50003"/>
    </source>
</evidence>
<dbReference type="SMART" id="SM00233">
    <property type="entry name" value="PH"/>
    <property type="match status" value="1"/>
</dbReference>
<reference evidence="3 4" key="1">
    <citation type="submission" date="2020-04" db="EMBL/GenBank/DDBJ databases">
        <title>Plant Genome Project.</title>
        <authorList>
            <person name="Zhang R.-G."/>
        </authorList>
    </citation>
    <scope>NUCLEOTIDE SEQUENCE [LARGE SCALE GENOMIC DNA]</scope>
    <source>
        <strain evidence="3">YNK0</strain>
        <tissue evidence="3">Leaf</tissue>
    </source>
</reference>
<evidence type="ECO:0000313" key="4">
    <source>
        <dbReference type="Proteomes" id="UP000655225"/>
    </source>
</evidence>
<proteinExistence type="predicted"/>
<feature type="signal peptide" evidence="1">
    <location>
        <begin position="1"/>
        <end position="21"/>
    </location>
</feature>
<gene>
    <name evidence="3" type="ORF">HHK36_003929</name>
</gene>
<dbReference type="InterPro" id="IPR001849">
    <property type="entry name" value="PH_domain"/>
</dbReference>
<evidence type="ECO:0000256" key="1">
    <source>
        <dbReference type="SAM" id="SignalP"/>
    </source>
</evidence>
<dbReference type="Proteomes" id="UP000655225">
    <property type="component" value="Unassembled WGS sequence"/>
</dbReference>
<dbReference type="PANTHER" id="PTHR46265:SF2">
    <property type="entry name" value="RHO GTPASE-ACTIVATING PROTEIN 7"/>
    <property type="match status" value="1"/>
</dbReference>
<dbReference type="InterPro" id="IPR052799">
    <property type="entry name" value="Rho_GAP_Regulators"/>
</dbReference>
<protein>
    <recommendedName>
        <fullName evidence="2">PH domain-containing protein</fullName>
    </recommendedName>
</protein>
<dbReference type="PANTHER" id="PTHR46265">
    <property type="entry name" value="RHO GTPASE-ACTIVATING PROTEIN 7"/>
    <property type="match status" value="1"/>
</dbReference>
<evidence type="ECO:0000313" key="3">
    <source>
        <dbReference type="EMBL" id="KAF8411380.1"/>
    </source>
</evidence>
<keyword evidence="1" id="KW-0732">Signal</keyword>
<dbReference type="AlphaFoldDB" id="A0A834ZPY1"/>
<feature type="domain" description="PH" evidence="2">
    <location>
        <begin position="1"/>
        <end position="94"/>
    </location>
</feature>
<dbReference type="Pfam" id="PF00169">
    <property type="entry name" value="PH"/>
    <property type="match status" value="1"/>
</dbReference>
<comment type="caution">
    <text evidence="3">The sequence shown here is derived from an EMBL/GenBank/DDBJ whole genome shotgun (WGS) entry which is preliminary data.</text>
</comment>
<sequence>MGWTSWKKRWFILTRTSLVFFRSDPNAIPQKGSEVNLTLGGIDLNNSGSVVVKADKKLLSVLFPDGRDGRGFTLKAETSEDLHEWKTALENALAQAPSAALVMGQNGIFRNDPADAVDDSLELCMFFLVISMLHMY</sequence>
<organism evidence="3 4">
    <name type="scientific">Tetracentron sinense</name>
    <name type="common">Spur-leaf</name>
    <dbReference type="NCBI Taxonomy" id="13715"/>
    <lineage>
        <taxon>Eukaryota</taxon>
        <taxon>Viridiplantae</taxon>
        <taxon>Streptophyta</taxon>
        <taxon>Embryophyta</taxon>
        <taxon>Tracheophyta</taxon>
        <taxon>Spermatophyta</taxon>
        <taxon>Magnoliopsida</taxon>
        <taxon>Trochodendrales</taxon>
        <taxon>Trochodendraceae</taxon>
        <taxon>Tetracentron</taxon>
    </lineage>
</organism>
<accession>A0A834ZPY1</accession>
<dbReference type="PROSITE" id="PS50003">
    <property type="entry name" value="PH_DOMAIN"/>
    <property type="match status" value="1"/>
</dbReference>
<dbReference type="InterPro" id="IPR011993">
    <property type="entry name" value="PH-like_dom_sf"/>
</dbReference>
<dbReference type="OrthoDB" id="2157866at2759"/>
<dbReference type="OMA" id="LELCMFF"/>